<evidence type="ECO:0000256" key="1">
    <source>
        <dbReference type="SAM" id="Phobius"/>
    </source>
</evidence>
<reference evidence="2 3" key="1">
    <citation type="submission" date="2018-05" db="EMBL/GenBank/DDBJ databases">
        <title>Genomic Encyclopedia of Archaeal and Bacterial Type Strains, Phase II (KMG-II): from individual species to whole genera.</title>
        <authorList>
            <person name="Goeker M."/>
        </authorList>
    </citation>
    <scope>NUCLEOTIDE SEQUENCE [LARGE SCALE GENOMIC DNA]</scope>
    <source>
        <strain evidence="2 3">DSM 45184</strain>
    </source>
</reference>
<keyword evidence="1" id="KW-1133">Transmembrane helix</keyword>
<name>A0A316FB26_9ACTN</name>
<gene>
    <name evidence="2" type="ORF">BC793_11119</name>
</gene>
<dbReference type="AlphaFoldDB" id="A0A316FB26"/>
<sequence length="164" mass="17839">MTGLGAIGLSASPGVLLLASLFTSFASRMSRGMFLSLLFVDVILVAVPAGLAVLMWFGHRRKRREVIRLRLSHAEIAVTRADGTTGRYPTSALTGVLADREQWTDAVYMTTTVLEFRRLTLTFGDVAEQTRPGRAEDDKSFGAILAGLGVPIERGLYIDYDTTA</sequence>
<proteinExistence type="predicted"/>
<accession>A0A316FB26</accession>
<evidence type="ECO:0000313" key="3">
    <source>
        <dbReference type="Proteomes" id="UP000245697"/>
    </source>
</evidence>
<keyword evidence="1" id="KW-0812">Transmembrane</keyword>
<comment type="caution">
    <text evidence="2">The sequence shown here is derived from an EMBL/GenBank/DDBJ whole genome shotgun (WGS) entry which is preliminary data.</text>
</comment>
<organism evidence="2 3">
    <name type="scientific">Actinoplanes xinjiangensis</name>
    <dbReference type="NCBI Taxonomy" id="512350"/>
    <lineage>
        <taxon>Bacteria</taxon>
        <taxon>Bacillati</taxon>
        <taxon>Actinomycetota</taxon>
        <taxon>Actinomycetes</taxon>
        <taxon>Micromonosporales</taxon>
        <taxon>Micromonosporaceae</taxon>
        <taxon>Actinoplanes</taxon>
    </lineage>
</organism>
<dbReference type="Proteomes" id="UP000245697">
    <property type="component" value="Unassembled WGS sequence"/>
</dbReference>
<evidence type="ECO:0000313" key="2">
    <source>
        <dbReference type="EMBL" id="PWK45047.1"/>
    </source>
</evidence>
<keyword evidence="3" id="KW-1185">Reference proteome</keyword>
<dbReference type="EMBL" id="QGGR01000011">
    <property type="protein sequence ID" value="PWK45047.1"/>
    <property type="molecule type" value="Genomic_DNA"/>
</dbReference>
<protein>
    <submittedName>
        <fullName evidence="2">Uncharacterized protein</fullName>
    </submittedName>
</protein>
<feature type="transmembrane region" description="Helical" evidence="1">
    <location>
        <begin position="36"/>
        <end position="58"/>
    </location>
</feature>
<keyword evidence="1" id="KW-0472">Membrane</keyword>